<dbReference type="SUPFAM" id="SSF47090">
    <property type="entry name" value="PGBD-like"/>
    <property type="match status" value="7"/>
</dbReference>
<dbReference type="OrthoDB" id="9802862at2"/>
<feature type="domain" description="Peptidoglycan binding-like" evidence="3">
    <location>
        <begin position="401"/>
        <end position="457"/>
    </location>
</feature>
<feature type="compositionally biased region" description="Low complexity" evidence="2">
    <location>
        <begin position="650"/>
        <end position="666"/>
    </location>
</feature>
<dbReference type="Pfam" id="PF01471">
    <property type="entry name" value="PG_binding_1"/>
    <property type="match status" value="7"/>
</dbReference>
<dbReference type="InterPro" id="IPR036365">
    <property type="entry name" value="PGBD-like_sf"/>
</dbReference>
<dbReference type="RefSeq" id="WP_091612979.1">
    <property type="nucleotide sequence ID" value="NZ_FNNC01000002.1"/>
</dbReference>
<feature type="domain" description="Peptidoglycan binding-like" evidence="3">
    <location>
        <begin position="115"/>
        <end position="171"/>
    </location>
</feature>
<keyword evidence="6" id="KW-1185">Reference proteome</keyword>
<protein>
    <submittedName>
        <fullName evidence="5">SpoIID/LytB domain protein</fullName>
    </submittedName>
</protein>
<dbReference type="EMBL" id="FNNC01000002">
    <property type="protein sequence ID" value="SDW43701.1"/>
    <property type="molecule type" value="Genomic_DNA"/>
</dbReference>
<evidence type="ECO:0000313" key="6">
    <source>
        <dbReference type="Proteomes" id="UP000199488"/>
    </source>
</evidence>
<dbReference type="GO" id="GO:0004222">
    <property type="term" value="F:metalloendopeptidase activity"/>
    <property type="evidence" value="ECO:0007669"/>
    <property type="project" value="TreeGrafter"/>
</dbReference>
<evidence type="ECO:0000256" key="2">
    <source>
        <dbReference type="SAM" id="MobiDB-lite"/>
    </source>
</evidence>
<organism evidence="5 6">
    <name type="scientific">Marinococcus luteus</name>
    <dbReference type="NCBI Taxonomy" id="1122204"/>
    <lineage>
        <taxon>Bacteria</taxon>
        <taxon>Bacillati</taxon>
        <taxon>Bacillota</taxon>
        <taxon>Bacilli</taxon>
        <taxon>Bacillales</taxon>
        <taxon>Bacillaceae</taxon>
        <taxon>Marinococcus</taxon>
    </lineage>
</organism>
<feature type="domain" description="Sporulation stage II protein D amidase enhancer LytB N-terminal" evidence="4">
    <location>
        <begin position="694"/>
        <end position="783"/>
    </location>
</feature>
<dbReference type="Proteomes" id="UP000199488">
    <property type="component" value="Unassembled WGS sequence"/>
</dbReference>
<keyword evidence="1" id="KW-0482">Metalloprotease</keyword>
<feature type="domain" description="Peptidoglycan binding-like" evidence="3">
    <location>
        <begin position="256"/>
        <end position="312"/>
    </location>
</feature>
<reference evidence="5 6" key="1">
    <citation type="submission" date="2016-10" db="EMBL/GenBank/DDBJ databases">
        <authorList>
            <person name="de Groot N.N."/>
        </authorList>
    </citation>
    <scope>NUCLEOTIDE SEQUENCE [LARGE SCALE GENOMIC DNA]</scope>
    <source>
        <strain evidence="5 6">DSM 23126</strain>
    </source>
</reference>
<dbReference type="Gene3D" id="1.10.101.10">
    <property type="entry name" value="PGBD-like superfamily/PGBD"/>
    <property type="match status" value="7"/>
</dbReference>
<feature type="domain" description="Peptidoglycan binding-like" evidence="3">
    <location>
        <begin position="186"/>
        <end position="243"/>
    </location>
</feature>
<dbReference type="InterPro" id="IPR013486">
    <property type="entry name" value="SpoIID/LytB"/>
</dbReference>
<feature type="domain" description="Peptidoglycan binding-like" evidence="3">
    <location>
        <begin position="328"/>
        <end position="384"/>
    </location>
</feature>
<dbReference type="AlphaFoldDB" id="A0A1H2TIF3"/>
<accession>A0A1H2TIF3</accession>
<feature type="domain" description="Peptidoglycan binding-like" evidence="3">
    <location>
        <begin position="44"/>
        <end position="101"/>
    </location>
</feature>
<dbReference type="GO" id="GO:0030574">
    <property type="term" value="P:collagen catabolic process"/>
    <property type="evidence" value="ECO:0007669"/>
    <property type="project" value="TreeGrafter"/>
</dbReference>
<gene>
    <name evidence="5" type="ORF">SAMN05421781_1423</name>
</gene>
<dbReference type="InterPro" id="IPR002477">
    <property type="entry name" value="Peptidoglycan-bd-like"/>
</dbReference>
<evidence type="ECO:0000313" key="5">
    <source>
        <dbReference type="EMBL" id="SDW43701.1"/>
    </source>
</evidence>
<evidence type="ECO:0000259" key="4">
    <source>
        <dbReference type="Pfam" id="PF08486"/>
    </source>
</evidence>
<dbReference type="InterPro" id="IPR036366">
    <property type="entry name" value="PGBDSf"/>
</dbReference>
<keyword evidence="1" id="KW-0645">Protease</keyword>
<feature type="domain" description="Peptidoglycan binding-like" evidence="3">
    <location>
        <begin position="479"/>
        <end position="533"/>
    </location>
</feature>
<dbReference type="GO" id="GO:0030198">
    <property type="term" value="P:extracellular matrix organization"/>
    <property type="evidence" value="ECO:0007669"/>
    <property type="project" value="TreeGrafter"/>
</dbReference>
<dbReference type="NCBIfam" id="TIGR02669">
    <property type="entry name" value="SpoIID_LytB"/>
    <property type="match status" value="1"/>
</dbReference>
<evidence type="ECO:0000256" key="1">
    <source>
        <dbReference type="ARBA" id="ARBA00023049"/>
    </source>
</evidence>
<sequence length="905" mass="100456">MFKPGKFLLYSTVAGSASLYLWSAAPSEVQAYAYDNLPLSETSSGEDVLQLQQDLNEAGFHVTDNPTDYFGPLTESAVEDFQRSNGLTVTGEAGRQTIDALSNELTDGFRRGDSDPAIQDYQEDLNTAGFHVTNNPIAYFGPKTQRAVENFQRAYNLPSTGILNEETVDALQYAISSPNSFQRGDRHKEVQRIQELLNKVGFYVTDNPITYFGPKTEGALKDFQESFGLPADGVAEESTLQLLEQEEPGYVKGMKHENIQTYQQMLNDAGFHVTDEPSAYFGPLTEQAVEDFQRSYSLPVTGILDDETIEVLETASEPPEVLKNGVRHASVQELQRLLNDAGFHVTDNPINYFGPKTEEALREFQQFYGLEETGTADSETKETLETYIEQSEEALQRGDTNDSVEELQTSLNALGFYVTDAPDTYFDASTEEALQEFQEDQGLPATGMYDVVTKETLEELAAESFPSPFEHELQEGYAGENVQLLKQHLTAAGFETSAGDSFDPDTTARVEEYQQERGLSVTGRADAATLTSLLEMDSKTYDFYGKDQNGHGVGMTQWGAYGMAQEGNSYEEILEYYYTDIDVTTSSDYQDRDIRVLLGETEQHSATIESSDSYDIVDADGEPVLEDLEGTTGISYGDDGSGEFVITNGDTSATTESSISTESDGTVQHEDTEYRGSLQFKKSDIDGTQSNWVMDVVNHVDIDDYLEGVVPYEMYSSWDEPEAFKVQAVAARAYALTQASPESNFDVYDDTRSQVYHGIPTGPQDKPMILDAIHDTSGTVLTYDGQLVEGIYSASASGHTEDAENVWGSEFDYLTGVEDPYDGSSYAQVSWEESFSTGDISSMEYFQEEDKGDVLALRPVMENERLQEMEVVMEEETITLSGDQFRSAVDSNEMESNIMRIEEKE</sequence>
<dbReference type="Pfam" id="PF08486">
    <property type="entry name" value="SpoIID"/>
    <property type="match status" value="1"/>
</dbReference>
<dbReference type="PANTHER" id="PTHR10201:SF323">
    <property type="entry name" value="MATRIX METALLOPROTEINASE-21"/>
    <property type="match status" value="1"/>
</dbReference>
<feature type="region of interest" description="Disordered" evidence="2">
    <location>
        <begin position="648"/>
        <end position="669"/>
    </location>
</feature>
<dbReference type="PANTHER" id="PTHR10201">
    <property type="entry name" value="MATRIX METALLOPROTEINASE"/>
    <property type="match status" value="1"/>
</dbReference>
<proteinExistence type="predicted"/>
<name>A0A1H2TIF3_9BACI</name>
<dbReference type="GO" id="GO:0030435">
    <property type="term" value="P:sporulation resulting in formation of a cellular spore"/>
    <property type="evidence" value="ECO:0007669"/>
    <property type="project" value="InterPro"/>
</dbReference>
<dbReference type="STRING" id="1122204.SAMN05421781_1423"/>
<dbReference type="InterPro" id="IPR013693">
    <property type="entry name" value="SpoIID/LytB_N"/>
</dbReference>
<evidence type="ECO:0000259" key="3">
    <source>
        <dbReference type="Pfam" id="PF01471"/>
    </source>
</evidence>
<keyword evidence="1" id="KW-0378">Hydrolase</keyword>